<evidence type="ECO:0000256" key="2">
    <source>
        <dbReference type="ARBA" id="ARBA00012621"/>
    </source>
</evidence>
<dbReference type="GO" id="GO:0009245">
    <property type="term" value="P:lipid A biosynthetic process"/>
    <property type="evidence" value="ECO:0007669"/>
    <property type="project" value="TreeGrafter"/>
</dbReference>
<evidence type="ECO:0000256" key="7">
    <source>
        <dbReference type="PIRSR" id="PIRSR639901-1"/>
    </source>
</evidence>
<dbReference type="InterPro" id="IPR007507">
    <property type="entry name" value="Glycos_transf_N"/>
</dbReference>
<protein>
    <recommendedName>
        <fullName evidence="3 8">3-deoxy-D-manno-octulosonic acid transferase</fullName>
        <shortName evidence="8">Kdo transferase</shortName>
        <ecNumber evidence="2 8">2.4.99.12</ecNumber>
    </recommendedName>
    <alternativeName>
        <fullName evidence="5 8">Lipid IV(A) 3-deoxy-D-manno-octulosonic acid transferase</fullName>
    </alternativeName>
</protein>
<keyword evidence="11" id="KW-1185">Reference proteome</keyword>
<evidence type="ECO:0000313" key="10">
    <source>
        <dbReference type="EMBL" id="PJZ85667.1"/>
    </source>
</evidence>
<accession>A0A2N0AN18</accession>
<dbReference type="GO" id="GO:0043842">
    <property type="term" value="F:Kdo transferase activity"/>
    <property type="evidence" value="ECO:0007669"/>
    <property type="project" value="UniProtKB-EC"/>
</dbReference>
<evidence type="ECO:0000256" key="1">
    <source>
        <dbReference type="ARBA" id="ARBA00004713"/>
    </source>
</evidence>
<name>A0A2N0AN18_9LEPT</name>
<keyword evidence="4 8" id="KW-0808">Transferase</keyword>
<evidence type="ECO:0000256" key="5">
    <source>
        <dbReference type="ARBA" id="ARBA00031445"/>
    </source>
</evidence>
<keyword evidence="8" id="KW-0448">Lipopolysaccharide biosynthesis</keyword>
<dbReference type="SUPFAM" id="SSF53756">
    <property type="entry name" value="UDP-Glycosyltransferase/glycogen phosphorylase"/>
    <property type="match status" value="1"/>
</dbReference>
<reference evidence="10 11" key="1">
    <citation type="submission" date="2017-07" db="EMBL/GenBank/DDBJ databases">
        <title>Leptospira spp. isolated from tropical soils.</title>
        <authorList>
            <person name="Thibeaux R."/>
            <person name="Iraola G."/>
            <person name="Ferres I."/>
            <person name="Bierque E."/>
            <person name="Girault D."/>
            <person name="Soupe-Gilbert M.-E."/>
            <person name="Picardeau M."/>
            <person name="Goarant C."/>
        </authorList>
    </citation>
    <scope>NUCLEOTIDE SEQUENCE [LARGE SCALE GENOMIC DNA]</scope>
    <source>
        <strain evidence="10 11">FH2-B-A1</strain>
    </source>
</reference>
<dbReference type="PANTHER" id="PTHR42755">
    <property type="entry name" value="3-DEOXY-MANNO-OCTULOSONATE CYTIDYLYLTRANSFERASE"/>
    <property type="match status" value="1"/>
</dbReference>
<evidence type="ECO:0000256" key="6">
    <source>
        <dbReference type="ARBA" id="ARBA00049183"/>
    </source>
</evidence>
<feature type="domain" description="3-deoxy-D-manno-octulosonic-acid transferase N-terminal" evidence="9">
    <location>
        <begin position="44"/>
        <end position="210"/>
    </location>
</feature>
<evidence type="ECO:0000259" key="9">
    <source>
        <dbReference type="Pfam" id="PF04413"/>
    </source>
</evidence>
<evidence type="ECO:0000256" key="3">
    <source>
        <dbReference type="ARBA" id="ARBA00019077"/>
    </source>
</evidence>
<evidence type="ECO:0000256" key="4">
    <source>
        <dbReference type="ARBA" id="ARBA00022679"/>
    </source>
</evidence>
<dbReference type="Proteomes" id="UP000232145">
    <property type="component" value="Unassembled WGS sequence"/>
</dbReference>
<dbReference type="GO" id="GO:0009244">
    <property type="term" value="P:lipopolysaccharide core region biosynthetic process"/>
    <property type="evidence" value="ECO:0007669"/>
    <property type="project" value="UniProtKB-UniRule"/>
</dbReference>
<dbReference type="UniPathway" id="UPA00958"/>
<evidence type="ECO:0000313" key="11">
    <source>
        <dbReference type="Proteomes" id="UP000232145"/>
    </source>
</evidence>
<gene>
    <name evidence="10" type="ORF">CH364_05530</name>
</gene>
<dbReference type="EMBL" id="NPDX01000001">
    <property type="protein sequence ID" value="PJZ85667.1"/>
    <property type="molecule type" value="Genomic_DNA"/>
</dbReference>
<comment type="similarity">
    <text evidence="8">Belongs to the glycosyltransferase group 1 family.</text>
</comment>
<keyword evidence="8" id="KW-1003">Cell membrane</keyword>
<comment type="pathway">
    <text evidence="1 8">Bacterial outer membrane biogenesis; LPS core biosynthesis.</text>
</comment>
<dbReference type="GO" id="GO:0005886">
    <property type="term" value="C:plasma membrane"/>
    <property type="evidence" value="ECO:0007669"/>
    <property type="project" value="UniProtKB-SubCell"/>
</dbReference>
<keyword evidence="8" id="KW-0472">Membrane</keyword>
<dbReference type="EC" id="2.4.99.12" evidence="2 8"/>
<dbReference type="PANTHER" id="PTHR42755:SF1">
    <property type="entry name" value="3-DEOXY-D-MANNO-OCTULOSONIC ACID TRANSFERASE, MITOCHONDRIAL-RELATED"/>
    <property type="match status" value="1"/>
</dbReference>
<evidence type="ECO:0000256" key="8">
    <source>
        <dbReference type="RuleBase" id="RU365103"/>
    </source>
</evidence>
<proteinExistence type="inferred from homology"/>
<dbReference type="InterPro" id="IPR038107">
    <property type="entry name" value="Glycos_transf_N_sf"/>
</dbReference>
<organism evidence="10 11">
    <name type="scientific">Leptospira harrisiae</name>
    <dbReference type="NCBI Taxonomy" id="2023189"/>
    <lineage>
        <taxon>Bacteria</taxon>
        <taxon>Pseudomonadati</taxon>
        <taxon>Spirochaetota</taxon>
        <taxon>Spirochaetia</taxon>
        <taxon>Leptospirales</taxon>
        <taxon>Leptospiraceae</taxon>
        <taxon>Leptospira</taxon>
    </lineage>
</organism>
<dbReference type="AlphaFoldDB" id="A0A2N0AN18"/>
<dbReference type="OrthoDB" id="9789797at2"/>
<comment type="caution">
    <text evidence="10">The sequence shown here is derived from an EMBL/GenBank/DDBJ whole genome shotgun (WGS) entry which is preliminary data.</text>
</comment>
<dbReference type="InterPro" id="IPR039901">
    <property type="entry name" value="Kdotransferase"/>
</dbReference>
<dbReference type="RefSeq" id="WP_100742556.1">
    <property type="nucleotide sequence ID" value="NZ_NPDW01000001.1"/>
</dbReference>
<comment type="subcellular location">
    <subcellularLocation>
        <location evidence="8">Cell membrane</location>
    </subcellularLocation>
</comment>
<dbReference type="Gene3D" id="3.40.50.11720">
    <property type="entry name" value="3-Deoxy-D-manno-octulosonic-acid transferase, N-terminal domain"/>
    <property type="match status" value="1"/>
</dbReference>
<sequence>MVYFFYNILVFKIDWILKFLSIFIKQIRDELQKRKRSLTQSYSKTAEGKFVVWLHAASVGELDQAKALAETIRKKNKNVFIIQSVFSSSVKESAFSDPLADVYFYLPLDRANAYDQIFSHFQPKILFVMAWDTWPNLLKKAYQMGTKSYLCCASLSSQSSRKNPLIRSLTKTSFQYLTGIYPSHELMAKEFEGLVSKNTDFCVLGDTRFESVLNKLETKSPNPVFTNFISEQKDFLSKNKPIILGSTYEICEEHFTAYLKVHSDEAFYWIFPHKWEETRMKDFISNLERYGSVGVFSNRNPNDPLPKFLLFDLMGILAFAYQYGSIAYVGGAWLHRVHNTIEPAALGLPVITGPKINNAPEAIVMRELGGLFKTETESEFINKIHLLTKDKTLREKMGKGNRNFVVENRGASDKIYNRVFSHAQN</sequence>
<dbReference type="Pfam" id="PF04413">
    <property type="entry name" value="Glycos_transf_N"/>
    <property type="match status" value="1"/>
</dbReference>
<dbReference type="Gene3D" id="3.40.50.2000">
    <property type="entry name" value="Glycogen Phosphorylase B"/>
    <property type="match status" value="1"/>
</dbReference>
<feature type="active site" description="Proton acceptor" evidence="7">
    <location>
        <position position="61"/>
    </location>
</feature>
<comment type="function">
    <text evidence="8">Involved in lipopolysaccharide (LPS) biosynthesis. Catalyzes the transfer of 3-deoxy-D-manno-octulosonate (Kdo) residue(s) from CMP-Kdo to lipid IV(A), the tetraacyldisaccharide-1,4'-bisphosphate precursor of lipid A.</text>
</comment>
<comment type="catalytic activity">
    <reaction evidence="6 8">
        <text>lipid IVA (E. coli) + CMP-3-deoxy-beta-D-manno-octulosonate = alpha-Kdo-(2-&gt;6)-lipid IVA (E. coli) + CMP + H(+)</text>
        <dbReference type="Rhea" id="RHEA:28066"/>
        <dbReference type="ChEBI" id="CHEBI:15378"/>
        <dbReference type="ChEBI" id="CHEBI:58603"/>
        <dbReference type="ChEBI" id="CHEBI:60364"/>
        <dbReference type="ChEBI" id="CHEBI:60377"/>
        <dbReference type="ChEBI" id="CHEBI:85987"/>
        <dbReference type="EC" id="2.4.99.12"/>
    </reaction>
</comment>